<organism evidence="15 16">
    <name type="scientific">Brassica napus</name>
    <name type="common">Rape</name>
    <dbReference type="NCBI Taxonomy" id="3708"/>
    <lineage>
        <taxon>Eukaryota</taxon>
        <taxon>Viridiplantae</taxon>
        <taxon>Streptophyta</taxon>
        <taxon>Embryophyta</taxon>
        <taxon>Tracheophyta</taxon>
        <taxon>Spermatophyta</taxon>
        <taxon>Magnoliopsida</taxon>
        <taxon>eudicotyledons</taxon>
        <taxon>Gunneridae</taxon>
        <taxon>Pentapetalae</taxon>
        <taxon>rosids</taxon>
        <taxon>malvids</taxon>
        <taxon>Brassicales</taxon>
        <taxon>Brassicaceae</taxon>
        <taxon>Brassiceae</taxon>
        <taxon>Brassica</taxon>
    </lineage>
</organism>
<keyword evidence="4" id="KW-0433">Leucine-rich repeat</keyword>
<evidence type="ECO:0000256" key="4">
    <source>
        <dbReference type="ARBA" id="ARBA00022614"/>
    </source>
</evidence>
<feature type="transmembrane region" description="Helical" evidence="12">
    <location>
        <begin position="1193"/>
        <end position="1218"/>
    </location>
</feature>
<evidence type="ECO:0000256" key="2">
    <source>
        <dbReference type="ARBA" id="ARBA00009592"/>
    </source>
</evidence>
<keyword evidence="11" id="KW-0325">Glycoprotein</keyword>
<keyword evidence="7" id="KW-0677">Repeat</keyword>
<reference evidence="15 16" key="1">
    <citation type="submission" date="2021-05" db="EMBL/GenBank/DDBJ databases">
        <title>Genome Assembly of Synthetic Allotetraploid Brassica napus Reveals Homoeologous Exchanges between Subgenomes.</title>
        <authorList>
            <person name="Davis J.T."/>
        </authorList>
    </citation>
    <scope>NUCLEOTIDE SEQUENCE [LARGE SCALE GENOMIC DNA]</scope>
    <source>
        <strain evidence="16">cv. Da-Ae</strain>
        <tissue evidence="15">Seedling</tissue>
    </source>
</reference>
<keyword evidence="10" id="KW-0675">Receptor</keyword>
<dbReference type="SUPFAM" id="SSF52047">
    <property type="entry name" value="RNI-like"/>
    <property type="match status" value="2"/>
</dbReference>
<evidence type="ECO:0008006" key="17">
    <source>
        <dbReference type="Google" id="ProtNLM"/>
    </source>
</evidence>
<comment type="caution">
    <text evidence="15">The sequence shown here is derived from an EMBL/GenBank/DDBJ whole genome shotgun (WGS) entry which is preliminary data.</text>
</comment>
<comment type="subcellular location">
    <subcellularLocation>
        <location evidence="1">Cell membrane</location>
        <topology evidence="1">Single-pass type I membrane protein</topology>
    </subcellularLocation>
</comment>
<evidence type="ECO:0000256" key="6">
    <source>
        <dbReference type="ARBA" id="ARBA00022729"/>
    </source>
</evidence>
<evidence type="ECO:0000256" key="5">
    <source>
        <dbReference type="ARBA" id="ARBA00022692"/>
    </source>
</evidence>
<dbReference type="InterPro" id="IPR003591">
    <property type="entry name" value="Leu-rich_rpt_typical-subtyp"/>
</dbReference>
<dbReference type="EMBL" id="JAGKQM010000012">
    <property type="protein sequence ID" value="KAH0899794.1"/>
    <property type="molecule type" value="Genomic_DNA"/>
</dbReference>
<dbReference type="Proteomes" id="UP000824890">
    <property type="component" value="Unassembled WGS sequence"/>
</dbReference>
<evidence type="ECO:0000259" key="13">
    <source>
        <dbReference type="Pfam" id="PF08263"/>
    </source>
</evidence>
<feature type="domain" description="Disease resistance R13L4/SHOC-2-like LRR" evidence="14">
    <location>
        <begin position="559"/>
        <end position="769"/>
    </location>
</feature>
<evidence type="ECO:0000256" key="12">
    <source>
        <dbReference type="SAM" id="Phobius"/>
    </source>
</evidence>
<gene>
    <name evidence="15" type="ORF">HID58_049362</name>
</gene>
<dbReference type="InterPro" id="IPR013210">
    <property type="entry name" value="LRR_N_plant-typ"/>
</dbReference>
<feature type="transmembrane region" description="Helical" evidence="12">
    <location>
        <begin position="299"/>
        <end position="317"/>
    </location>
</feature>
<evidence type="ECO:0000259" key="14">
    <source>
        <dbReference type="Pfam" id="PF23598"/>
    </source>
</evidence>
<dbReference type="PANTHER" id="PTHR48061:SF46">
    <property type="entry name" value="LEUCINE-RICH REPEAT-CONTAINING N-TERMINAL PLANT-TYPE DOMAIN-CONTAINING PROTEIN"/>
    <property type="match status" value="1"/>
</dbReference>
<dbReference type="Gene3D" id="3.80.10.10">
    <property type="entry name" value="Ribonuclease Inhibitor"/>
    <property type="match status" value="5"/>
</dbReference>
<dbReference type="InterPro" id="IPR032675">
    <property type="entry name" value="LRR_dom_sf"/>
</dbReference>
<feature type="non-terminal residue" evidence="15">
    <location>
        <position position="1"/>
    </location>
</feature>
<evidence type="ECO:0000313" key="15">
    <source>
        <dbReference type="EMBL" id="KAH0899794.1"/>
    </source>
</evidence>
<dbReference type="InterPro" id="IPR046956">
    <property type="entry name" value="RLP23-like"/>
</dbReference>
<evidence type="ECO:0000256" key="8">
    <source>
        <dbReference type="ARBA" id="ARBA00022989"/>
    </source>
</evidence>
<dbReference type="SUPFAM" id="SSF52058">
    <property type="entry name" value="L domain-like"/>
    <property type="match status" value="1"/>
</dbReference>
<dbReference type="Pfam" id="PF23598">
    <property type="entry name" value="LRR_14"/>
    <property type="match status" value="1"/>
</dbReference>
<dbReference type="SMART" id="SM00365">
    <property type="entry name" value="LRR_SD22"/>
    <property type="match status" value="8"/>
</dbReference>
<evidence type="ECO:0000256" key="9">
    <source>
        <dbReference type="ARBA" id="ARBA00023136"/>
    </source>
</evidence>
<keyword evidence="3" id="KW-1003">Cell membrane</keyword>
<evidence type="ECO:0000256" key="7">
    <source>
        <dbReference type="ARBA" id="ARBA00022737"/>
    </source>
</evidence>
<sequence length="1230" mass="135989">LRERWKALGSRLKNLRTLNLAYNDFNSSIISTQYTTFKELRVFNLSQSSFSGQVPTELVQLTKLVSLDLSSNTLSADKSFLNKLVRNLTNLRELNLLAIKNWKALSQNLMETTLLHIWTFLLHPFRWLDSFFAWKPFSFNQYPPLCGALGFVNMSSPPFSNRIRIRNKLQGEIPESIGLLKDLIVLNLSSNGFNGNIPSSLGNLTQLESLDLSHNELSGNRGLCLCGPPLNENCGDKEEPSQTEEKEEEDVISWIAAAIGLAPGFIFGMTIGHVVIISKPQWFMVRKKTRRIALGRMSFLLRSICFLFVLNILNTFASPTRHLCRPDEKNALLKFVSEFEIRNLDDDVFSSFSYPKTNSWSNKSDCCSWDGITCHAKSGEVVELDLSSSCFHGKLSSKSSLFKLQRLRVLNLAYNDLGSSEIPSQLGTLKELTLLNLSNTLSSGPIPTELLHLTKLVSLDLSSNSLSAQKSFLNNLSQNLTNLEELNLGLVDISSEIPPNISKLSSLKSLSLDECNLNNSLVFLDLSWISLGNLPVSINNLKHLTTLKLGFCNLHGQISSSLGNLTNLSTLDLSSNFFNGHIPSSFGNLLHLTSLVLSSNRLSGQIPPSFANLNQLTTLSLVSNKLSGNFPLPLLNLTKLSELSLVNNHFTGTLPPNISALCNLETFEASENIFTGTLPSTLFNTPSLTYIDLKDNQLNAILEFGNISSPSKLERLSLGNNHFKGSLPISISSLVNLYSLDLSYYNTGMSVDFGFFLSQLKGLIDLDISYINTTNIVDLSTILLHLKSLSSLQLSGVHVSTAKMGCGITEFPKFLKNLQKMSHLDLSDNKIKDLSSNAFQGPLFDPPVSTEALVVSNNNFTGKIPESICEQRYLQTLDLSNNSFTGSIPQCLKNLNSYLSFLNLHHNQLNGSIPEIFTNATDLVSIDVSQNRLAGKLPRSLKSCTSLEVLNVRSNGIDDTFPFWLNTLPELKVIVLRNNNFKGPLHRHHPFGFPKLQIIDVSNNGFNGTLPSDYFSDWNMTRREDRSGVIYIRYNDYYHDSMVLMSKEVEMKLERILKLLTAIDLSGNELSGKIPDSIGLLKDLIVLNLSSNGFTGDIPSSFGNQSQLESLDLSNNKLSGSIPPSLGDLSSLSYIKVSNNQLHGPIPQSTQFQTQSASSFEGNLGLCGLPLSEKCGEQSQEPEAEEAEEEEGVLSWTAAAIALAPGVILGLTIGHILVTQKTHWFMRFLA</sequence>
<dbReference type="SMART" id="SM00369">
    <property type="entry name" value="LRR_TYP"/>
    <property type="match status" value="12"/>
</dbReference>
<keyword evidence="5 12" id="KW-0812">Transmembrane</keyword>
<protein>
    <recommendedName>
        <fullName evidence="17">Leucine-rich repeat-containing N-terminal plant-type domain-containing protein</fullName>
    </recommendedName>
</protein>
<keyword evidence="6" id="KW-0732">Signal</keyword>
<evidence type="ECO:0000313" key="16">
    <source>
        <dbReference type="Proteomes" id="UP000824890"/>
    </source>
</evidence>
<dbReference type="PROSITE" id="PS51450">
    <property type="entry name" value="LRR"/>
    <property type="match status" value="3"/>
</dbReference>
<evidence type="ECO:0000256" key="1">
    <source>
        <dbReference type="ARBA" id="ARBA00004251"/>
    </source>
</evidence>
<name>A0ABQ8B4R0_BRANA</name>
<dbReference type="Pfam" id="PF13855">
    <property type="entry name" value="LRR_8"/>
    <property type="match status" value="2"/>
</dbReference>
<dbReference type="Pfam" id="PF08263">
    <property type="entry name" value="LRRNT_2"/>
    <property type="match status" value="1"/>
</dbReference>
<dbReference type="PANTHER" id="PTHR48061">
    <property type="entry name" value="LEUCINE-RICH REPEAT RECEPTOR PROTEIN KINASE EMS1-LIKE-RELATED"/>
    <property type="match status" value="1"/>
</dbReference>
<dbReference type="InterPro" id="IPR001611">
    <property type="entry name" value="Leu-rich_rpt"/>
</dbReference>
<comment type="similarity">
    <text evidence="2">Belongs to the RLP family.</text>
</comment>
<proteinExistence type="inferred from homology"/>
<keyword evidence="8 12" id="KW-1133">Transmembrane helix</keyword>
<feature type="domain" description="Leucine-rich repeat-containing N-terminal plant-type" evidence="13">
    <location>
        <begin position="326"/>
        <end position="374"/>
    </location>
</feature>
<feature type="transmembrane region" description="Helical" evidence="12">
    <location>
        <begin position="251"/>
        <end position="278"/>
    </location>
</feature>
<keyword evidence="9 12" id="KW-0472">Membrane</keyword>
<dbReference type="PRINTS" id="PR00019">
    <property type="entry name" value="LEURICHRPT"/>
</dbReference>
<evidence type="ECO:0000256" key="10">
    <source>
        <dbReference type="ARBA" id="ARBA00023170"/>
    </source>
</evidence>
<dbReference type="Pfam" id="PF00560">
    <property type="entry name" value="LRR_1"/>
    <property type="match status" value="5"/>
</dbReference>
<evidence type="ECO:0000256" key="11">
    <source>
        <dbReference type="ARBA" id="ARBA00023180"/>
    </source>
</evidence>
<dbReference type="InterPro" id="IPR055414">
    <property type="entry name" value="LRR_R13L4/SHOC2-like"/>
</dbReference>
<evidence type="ECO:0000256" key="3">
    <source>
        <dbReference type="ARBA" id="ARBA00022475"/>
    </source>
</evidence>
<accession>A0ABQ8B4R0</accession>
<keyword evidence="16" id="KW-1185">Reference proteome</keyword>